<dbReference type="OrthoDB" id="6779792at2759"/>
<dbReference type="Proteomes" id="UP001153636">
    <property type="component" value="Chromosome 12"/>
</dbReference>
<keyword evidence="1" id="KW-0175">Coiled coil</keyword>
<feature type="coiled-coil region" evidence="1">
    <location>
        <begin position="29"/>
        <end position="63"/>
    </location>
</feature>
<accession>A0A9P0G6X0</accession>
<evidence type="ECO:0000256" key="1">
    <source>
        <dbReference type="SAM" id="Coils"/>
    </source>
</evidence>
<dbReference type="AlphaFoldDB" id="A0A9P0G6X0"/>
<dbReference type="EMBL" id="OV651824">
    <property type="protein sequence ID" value="CAH1102138.1"/>
    <property type="molecule type" value="Genomic_DNA"/>
</dbReference>
<keyword evidence="3" id="KW-1185">Reference proteome</keyword>
<evidence type="ECO:0000313" key="2">
    <source>
        <dbReference type="EMBL" id="CAH1102138.1"/>
    </source>
</evidence>
<evidence type="ECO:0000313" key="3">
    <source>
        <dbReference type="Proteomes" id="UP001153636"/>
    </source>
</evidence>
<dbReference type="Gene3D" id="3.30.70.1820">
    <property type="entry name" value="L1 transposable element, RRM domain"/>
    <property type="match status" value="1"/>
</dbReference>
<gene>
    <name evidence="2" type="ORF">PSYICH_LOCUS3285</name>
</gene>
<protein>
    <recommendedName>
        <fullName evidence="4">Endonuclease-reverse transcriptase</fullName>
    </recommendedName>
</protein>
<organism evidence="2 3">
    <name type="scientific">Psylliodes chrysocephalus</name>
    <dbReference type="NCBI Taxonomy" id="3402493"/>
    <lineage>
        <taxon>Eukaryota</taxon>
        <taxon>Metazoa</taxon>
        <taxon>Ecdysozoa</taxon>
        <taxon>Arthropoda</taxon>
        <taxon>Hexapoda</taxon>
        <taxon>Insecta</taxon>
        <taxon>Pterygota</taxon>
        <taxon>Neoptera</taxon>
        <taxon>Endopterygota</taxon>
        <taxon>Coleoptera</taxon>
        <taxon>Polyphaga</taxon>
        <taxon>Cucujiformia</taxon>
        <taxon>Chrysomeloidea</taxon>
        <taxon>Chrysomelidae</taxon>
        <taxon>Galerucinae</taxon>
        <taxon>Alticini</taxon>
        <taxon>Psylliodes</taxon>
    </lineage>
</organism>
<name>A0A9P0G6X0_9CUCU</name>
<sequence length="170" mass="19844">MGNDDDNTITNGDLFTILRDIQKEWTKFRADVTNEVNVIKTKIANIEQENTQLKTSEKKLRRNNICIFGFEHKNGSLTEALTKFIKDQLKINIGINDINYCYPINKNTESKIIILKLVTFHKKREILQNTRQLQGTGIYFSDDLTRSAKKRKNSSITLRLPEIRIMRQKL</sequence>
<reference evidence="2" key="1">
    <citation type="submission" date="2022-01" db="EMBL/GenBank/DDBJ databases">
        <authorList>
            <person name="King R."/>
        </authorList>
    </citation>
    <scope>NUCLEOTIDE SEQUENCE</scope>
</reference>
<evidence type="ECO:0008006" key="4">
    <source>
        <dbReference type="Google" id="ProtNLM"/>
    </source>
</evidence>
<proteinExistence type="predicted"/>